<evidence type="ECO:0000256" key="8">
    <source>
        <dbReference type="ARBA" id="ARBA00023251"/>
    </source>
</evidence>
<name>A0A8J3SCG7_9ACTN</name>
<dbReference type="Pfam" id="PF00005">
    <property type="entry name" value="ABC_tran"/>
    <property type="match status" value="1"/>
</dbReference>
<dbReference type="GO" id="GO:0046677">
    <property type="term" value="P:response to antibiotic"/>
    <property type="evidence" value="ECO:0007669"/>
    <property type="project" value="UniProtKB-KW"/>
</dbReference>
<dbReference type="SMART" id="SM00382">
    <property type="entry name" value="AAA"/>
    <property type="match status" value="1"/>
</dbReference>
<dbReference type="InterPro" id="IPR003439">
    <property type="entry name" value="ABC_transporter-like_ATP-bd"/>
</dbReference>
<comment type="subcellular location">
    <subcellularLocation>
        <location evidence="1">Cell membrane</location>
        <topology evidence="1">Peripheral membrane protein</topology>
        <orientation evidence="1">Cytoplasmic side</orientation>
    </subcellularLocation>
</comment>
<accession>A0A8J3SCG7</accession>
<dbReference type="SUPFAM" id="SSF52540">
    <property type="entry name" value="P-loop containing nucleoside triphosphate hydrolases"/>
    <property type="match status" value="1"/>
</dbReference>
<comment type="similarity">
    <text evidence="9">Belongs to the ABC transporter superfamily. Drug exporter-1 (DrugE1) (TC 3.A.1.105) family.</text>
</comment>
<keyword evidence="8" id="KW-0046">Antibiotic resistance</keyword>
<dbReference type="NCBIfam" id="TIGR01188">
    <property type="entry name" value="drrA"/>
    <property type="match status" value="1"/>
</dbReference>
<keyword evidence="3" id="KW-1003">Cell membrane</keyword>
<dbReference type="PROSITE" id="PS50893">
    <property type="entry name" value="ABC_TRANSPORTER_2"/>
    <property type="match status" value="1"/>
</dbReference>
<proteinExistence type="inferred from homology"/>
<keyword evidence="4" id="KW-0547">Nucleotide-binding</keyword>
<dbReference type="InterPro" id="IPR003593">
    <property type="entry name" value="AAA+_ATPase"/>
</dbReference>
<evidence type="ECO:0000256" key="7">
    <source>
        <dbReference type="ARBA" id="ARBA00023136"/>
    </source>
</evidence>
<dbReference type="EMBL" id="BOOJ01000012">
    <property type="protein sequence ID" value="GIH90809.1"/>
    <property type="molecule type" value="Genomic_DNA"/>
</dbReference>
<dbReference type="GO" id="GO:0043215">
    <property type="term" value="P:daunorubicin transport"/>
    <property type="evidence" value="ECO:0007669"/>
    <property type="project" value="InterPro"/>
</dbReference>
<evidence type="ECO:0000256" key="5">
    <source>
        <dbReference type="ARBA" id="ARBA00022840"/>
    </source>
</evidence>
<dbReference type="GO" id="GO:0005524">
    <property type="term" value="F:ATP binding"/>
    <property type="evidence" value="ECO:0007669"/>
    <property type="project" value="UniProtKB-KW"/>
</dbReference>
<reference evidence="11 12" key="1">
    <citation type="submission" date="2021-01" db="EMBL/GenBank/DDBJ databases">
        <title>Whole genome shotgun sequence of Planobispora siamensis NBRC 107568.</title>
        <authorList>
            <person name="Komaki H."/>
            <person name="Tamura T."/>
        </authorList>
    </citation>
    <scope>NUCLEOTIDE SEQUENCE [LARGE SCALE GENOMIC DNA]</scope>
    <source>
        <strain evidence="11 12">NBRC 107568</strain>
    </source>
</reference>
<protein>
    <submittedName>
        <fullName evidence="11">Daunorubicin resistance protein DrrA family ABC transporter ATP-binding protein</fullName>
    </submittedName>
</protein>
<comment type="caution">
    <text evidence="11">The sequence shown here is derived from an EMBL/GenBank/DDBJ whole genome shotgun (WGS) entry which is preliminary data.</text>
</comment>
<dbReference type="PANTHER" id="PTHR42711">
    <property type="entry name" value="ABC TRANSPORTER ATP-BINDING PROTEIN"/>
    <property type="match status" value="1"/>
</dbReference>
<dbReference type="AlphaFoldDB" id="A0A8J3SCG7"/>
<dbReference type="InterPro" id="IPR025302">
    <property type="entry name" value="DrrA1/2-like_C"/>
</dbReference>
<sequence>MEDEKSAITAQDVRKSYSGAPREAGLNGFDLRVAAGSVCGLLGPNGAGKTTAIRILSTLLEMDGGRASVAGFDVRTQGRRVRESIGLVGQYAAVDEILTGRQNLVMFGRLNRLPAPAARRRADELLERFDLTGAGTRPVGGYSGGMRRKLDLAASLVVSPPVLFVDEPTTGLDPAARQEVWTAVRELVDAGTTVLLTTQYLEEADRLADRVCMLTAGRVVAEGTPEELKSAVEGDRIEIVFSGPADTQAALPVLARAASGELSVETAAHRVGVPVAERTRALVRVATALNEAGIEPEDITLRRPTLDEVFLRLTGDDRTEVRA</sequence>
<dbReference type="PROSITE" id="PS00211">
    <property type="entry name" value="ABC_TRANSPORTER_1"/>
    <property type="match status" value="1"/>
</dbReference>
<dbReference type="GO" id="GO:1900753">
    <property type="term" value="P:doxorubicin transport"/>
    <property type="evidence" value="ECO:0007669"/>
    <property type="project" value="InterPro"/>
</dbReference>
<evidence type="ECO:0000256" key="6">
    <source>
        <dbReference type="ARBA" id="ARBA00022967"/>
    </source>
</evidence>
<keyword evidence="6" id="KW-1278">Translocase</keyword>
<dbReference type="GO" id="GO:0016887">
    <property type="term" value="F:ATP hydrolysis activity"/>
    <property type="evidence" value="ECO:0007669"/>
    <property type="project" value="InterPro"/>
</dbReference>
<evidence type="ECO:0000256" key="9">
    <source>
        <dbReference type="ARBA" id="ARBA00049985"/>
    </source>
</evidence>
<feature type="domain" description="ABC transporter" evidence="10">
    <location>
        <begin position="8"/>
        <end position="241"/>
    </location>
</feature>
<evidence type="ECO:0000259" key="10">
    <source>
        <dbReference type="PROSITE" id="PS50893"/>
    </source>
</evidence>
<dbReference type="Gene3D" id="3.40.50.300">
    <property type="entry name" value="P-loop containing nucleotide triphosphate hydrolases"/>
    <property type="match status" value="1"/>
</dbReference>
<evidence type="ECO:0000313" key="12">
    <source>
        <dbReference type="Proteomes" id="UP000619788"/>
    </source>
</evidence>
<keyword evidence="12" id="KW-1185">Reference proteome</keyword>
<dbReference type="InterPro" id="IPR005894">
    <property type="entry name" value="DrrA"/>
</dbReference>
<dbReference type="GO" id="GO:0005886">
    <property type="term" value="C:plasma membrane"/>
    <property type="evidence" value="ECO:0007669"/>
    <property type="project" value="UniProtKB-SubCell"/>
</dbReference>
<evidence type="ECO:0000256" key="1">
    <source>
        <dbReference type="ARBA" id="ARBA00004413"/>
    </source>
</evidence>
<evidence type="ECO:0000256" key="3">
    <source>
        <dbReference type="ARBA" id="ARBA00022475"/>
    </source>
</evidence>
<keyword evidence="2" id="KW-0813">Transport</keyword>
<evidence type="ECO:0000256" key="4">
    <source>
        <dbReference type="ARBA" id="ARBA00022741"/>
    </source>
</evidence>
<dbReference type="PANTHER" id="PTHR42711:SF19">
    <property type="entry name" value="DOXORUBICIN RESISTANCE ATP-BINDING PROTEIN DRRA"/>
    <property type="match status" value="1"/>
</dbReference>
<dbReference type="InterPro" id="IPR027417">
    <property type="entry name" value="P-loop_NTPase"/>
</dbReference>
<organism evidence="11 12">
    <name type="scientific">Planobispora siamensis</name>
    <dbReference type="NCBI Taxonomy" id="936338"/>
    <lineage>
        <taxon>Bacteria</taxon>
        <taxon>Bacillati</taxon>
        <taxon>Actinomycetota</taxon>
        <taxon>Actinomycetes</taxon>
        <taxon>Streptosporangiales</taxon>
        <taxon>Streptosporangiaceae</taxon>
        <taxon>Planobispora</taxon>
    </lineage>
</organism>
<keyword evidence="5 11" id="KW-0067">ATP-binding</keyword>
<dbReference type="Pfam" id="PF13732">
    <property type="entry name" value="DrrA1-3_C"/>
    <property type="match status" value="1"/>
</dbReference>
<evidence type="ECO:0000313" key="11">
    <source>
        <dbReference type="EMBL" id="GIH90809.1"/>
    </source>
</evidence>
<dbReference type="InterPro" id="IPR050763">
    <property type="entry name" value="ABC_transporter_ATP-binding"/>
</dbReference>
<dbReference type="RefSeq" id="WP_204063127.1">
    <property type="nucleotide sequence ID" value="NZ_BOOJ01000012.1"/>
</dbReference>
<dbReference type="Proteomes" id="UP000619788">
    <property type="component" value="Unassembled WGS sequence"/>
</dbReference>
<gene>
    <name evidence="11" type="ORF">Psi01_14390</name>
</gene>
<evidence type="ECO:0000256" key="2">
    <source>
        <dbReference type="ARBA" id="ARBA00022448"/>
    </source>
</evidence>
<keyword evidence="7" id="KW-0472">Membrane</keyword>
<dbReference type="InterPro" id="IPR017871">
    <property type="entry name" value="ABC_transporter-like_CS"/>
</dbReference>